<keyword evidence="4" id="KW-0479">Metal-binding</keyword>
<evidence type="ECO:0000259" key="9">
    <source>
        <dbReference type="PROSITE" id="PS50089"/>
    </source>
</evidence>
<reference evidence="11 12" key="1">
    <citation type="submission" date="2019-03" db="EMBL/GenBank/DDBJ databases">
        <title>First draft genome of Liparis tanakae, snailfish: a comprehensive survey of snailfish specific genes.</title>
        <authorList>
            <person name="Kim W."/>
            <person name="Song I."/>
            <person name="Jeong J.-H."/>
            <person name="Kim D."/>
            <person name="Kim S."/>
            <person name="Ryu S."/>
            <person name="Song J.Y."/>
            <person name="Lee S.K."/>
        </authorList>
    </citation>
    <scope>NUCLEOTIDE SEQUENCE [LARGE SCALE GENOMIC DNA]</scope>
    <source>
        <tissue evidence="11">Muscle</tissue>
    </source>
</reference>
<dbReference type="InterPro" id="IPR003877">
    <property type="entry name" value="SPRY_dom"/>
</dbReference>
<dbReference type="GO" id="GO:0005737">
    <property type="term" value="C:cytoplasm"/>
    <property type="evidence" value="ECO:0007669"/>
    <property type="project" value="UniProtKB-SubCell"/>
</dbReference>
<comment type="subcellular location">
    <subcellularLocation>
        <location evidence="1">Cytoplasm</location>
    </subcellularLocation>
</comment>
<dbReference type="InterPro" id="IPR003879">
    <property type="entry name" value="Butyrophylin_SPRY"/>
</dbReference>
<evidence type="ECO:0000256" key="4">
    <source>
        <dbReference type="ARBA" id="ARBA00022723"/>
    </source>
</evidence>
<dbReference type="Pfam" id="PF00097">
    <property type="entry name" value="zf-C3HC4"/>
    <property type="match status" value="1"/>
</dbReference>
<dbReference type="InterPro" id="IPR050143">
    <property type="entry name" value="TRIM/RBCC"/>
</dbReference>
<dbReference type="InterPro" id="IPR001870">
    <property type="entry name" value="B30.2/SPRY"/>
</dbReference>
<evidence type="ECO:0000256" key="7">
    <source>
        <dbReference type="PROSITE-ProRule" id="PRU00175"/>
    </source>
</evidence>
<evidence type="ECO:0000256" key="5">
    <source>
        <dbReference type="ARBA" id="ARBA00022771"/>
    </source>
</evidence>
<comment type="caution">
    <text evidence="11">The sequence shown here is derived from an EMBL/GenBank/DDBJ whole genome shotgun (WGS) entry which is preliminary data.</text>
</comment>
<dbReference type="GO" id="GO:0008270">
    <property type="term" value="F:zinc ion binding"/>
    <property type="evidence" value="ECO:0007669"/>
    <property type="project" value="UniProtKB-KW"/>
</dbReference>
<dbReference type="InterPro" id="IPR017907">
    <property type="entry name" value="Znf_RING_CS"/>
</dbReference>
<keyword evidence="3" id="KW-0963">Cytoplasm</keyword>
<feature type="domain" description="RING-type" evidence="9">
    <location>
        <begin position="14"/>
        <end position="54"/>
    </location>
</feature>
<evidence type="ECO:0000256" key="6">
    <source>
        <dbReference type="ARBA" id="ARBA00022833"/>
    </source>
</evidence>
<dbReference type="Proteomes" id="UP000314294">
    <property type="component" value="Unassembled WGS sequence"/>
</dbReference>
<accession>A0A4Z2G151</accession>
<dbReference type="FunFam" id="2.60.120.920:FF:000004">
    <property type="entry name" value="Butyrophilin subfamily 1 member A1"/>
    <property type="match status" value="1"/>
</dbReference>
<proteinExistence type="inferred from homology"/>
<keyword evidence="5 7" id="KW-0863">Zinc-finger</keyword>
<evidence type="ECO:0000313" key="11">
    <source>
        <dbReference type="EMBL" id="TNN46845.1"/>
    </source>
</evidence>
<dbReference type="SMART" id="SM00184">
    <property type="entry name" value="RING"/>
    <property type="match status" value="1"/>
</dbReference>
<comment type="similarity">
    <text evidence="2">Belongs to the TRIM/RBCC family.</text>
</comment>
<dbReference type="OrthoDB" id="654191at2759"/>
<feature type="domain" description="B30.2/SPRY" evidence="10">
    <location>
        <begin position="254"/>
        <end position="446"/>
    </location>
</feature>
<dbReference type="InterPro" id="IPR001841">
    <property type="entry name" value="Znf_RING"/>
</dbReference>
<dbReference type="PRINTS" id="PR01407">
    <property type="entry name" value="BUTYPHLNCDUF"/>
</dbReference>
<evidence type="ECO:0000259" key="10">
    <source>
        <dbReference type="PROSITE" id="PS50188"/>
    </source>
</evidence>
<evidence type="ECO:0000256" key="8">
    <source>
        <dbReference type="SAM" id="MobiDB-lite"/>
    </source>
</evidence>
<sequence length="446" mass="50558">MAAEGVLLETSLTCPVCWESFTEPVSLRCDHSFCSSCLARCWKQGQNNNCPLCERRSSKEYPNVNLALKELSDSFAERQKKETEPEEQNPEGPVRELLLHQSPELQGPLQPAARGLGEQLRSELESLQDQRDKHRRVEDTYKEVIQHSKKQLLSTERRIRAEFNQLHRFLKEEEESRLAALRDEEEQKGKTIDREVKRIRKQISSLSDSISAVLEDLQKHNSGSKATRTRTRVQSAPSEPQLVSGALVDVAKHLGNLSFRVWEKMKGQVHFSPVILDPNTAGPSLQLSEDLTSVRRGEPDQQRPDVPERFTKYADVLGAEGFSSGTHSWEVEVGDHPFWWVGVVKESVDRKGEVPAAPEDGLWCFCNLSGEYVGVGGETVRLEKSLRRVRVRLDYDGGELTFYDPEDVIHSHRDAFTERLFPYFHIGEAGDAQTADIKICHTDVSL</sequence>
<dbReference type="SUPFAM" id="SSF57850">
    <property type="entry name" value="RING/U-box"/>
    <property type="match status" value="1"/>
</dbReference>
<evidence type="ECO:0000256" key="1">
    <source>
        <dbReference type="ARBA" id="ARBA00004496"/>
    </source>
</evidence>
<organism evidence="11 12">
    <name type="scientific">Liparis tanakae</name>
    <name type="common">Tanaka's snailfish</name>
    <dbReference type="NCBI Taxonomy" id="230148"/>
    <lineage>
        <taxon>Eukaryota</taxon>
        <taxon>Metazoa</taxon>
        <taxon>Chordata</taxon>
        <taxon>Craniata</taxon>
        <taxon>Vertebrata</taxon>
        <taxon>Euteleostomi</taxon>
        <taxon>Actinopterygii</taxon>
        <taxon>Neopterygii</taxon>
        <taxon>Teleostei</taxon>
        <taxon>Neoteleostei</taxon>
        <taxon>Acanthomorphata</taxon>
        <taxon>Eupercaria</taxon>
        <taxon>Perciformes</taxon>
        <taxon>Cottioidei</taxon>
        <taxon>Cottales</taxon>
        <taxon>Liparidae</taxon>
        <taxon>Liparis</taxon>
    </lineage>
</organism>
<dbReference type="InterPro" id="IPR018957">
    <property type="entry name" value="Znf_C3HC4_RING-type"/>
</dbReference>
<dbReference type="InterPro" id="IPR043136">
    <property type="entry name" value="B30.2/SPRY_sf"/>
</dbReference>
<gene>
    <name evidence="11" type="primary">A33_11</name>
    <name evidence="11" type="ORF">EYF80_042944</name>
</gene>
<feature type="region of interest" description="Disordered" evidence="8">
    <location>
        <begin position="219"/>
        <end position="238"/>
    </location>
</feature>
<name>A0A4Z2G151_9TELE</name>
<feature type="compositionally biased region" description="Polar residues" evidence="8">
    <location>
        <begin position="220"/>
        <end position="238"/>
    </location>
</feature>
<dbReference type="PROSITE" id="PS50188">
    <property type="entry name" value="B302_SPRY"/>
    <property type="match status" value="1"/>
</dbReference>
<evidence type="ECO:0000256" key="2">
    <source>
        <dbReference type="ARBA" id="ARBA00008518"/>
    </source>
</evidence>
<dbReference type="PROSITE" id="PS50089">
    <property type="entry name" value="ZF_RING_2"/>
    <property type="match status" value="1"/>
</dbReference>
<dbReference type="AlphaFoldDB" id="A0A4Z2G151"/>
<keyword evidence="12" id="KW-1185">Reference proteome</keyword>
<dbReference type="SMART" id="SM00449">
    <property type="entry name" value="SPRY"/>
    <property type="match status" value="1"/>
</dbReference>
<dbReference type="InterPro" id="IPR006574">
    <property type="entry name" value="PRY"/>
</dbReference>
<dbReference type="SUPFAM" id="SSF49899">
    <property type="entry name" value="Concanavalin A-like lectins/glucanases"/>
    <property type="match status" value="1"/>
</dbReference>
<keyword evidence="6" id="KW-0862">Zinc</keyword>
<evidence type="ECO:0000313" key="12">
    <source>
        <dbReference type="Proteomes" id="UP000314294"/>
    </source>
</evidence>
<dbReference type="EMBL" id="SRLO01000771">
    <property type="protein sequence ID" value="TNN46845.1"/>
    <property type="molecule type" value="Genomic_DNA"/>
</dbReference>
<dbReference type="Gene3D" id="3.30.40.10">
    <property type="entry name" value="Zinc/RING finger domain, C3HC4 (zinc finger)"/>
    <property type="match status" value="1"/>
</dbReference>
<dbReference type="Gene3D" id="2.60.120.920">
    <property type="match status" value="1"/>
</dbReference>
<dbReference type="InterPro" id="IPR013083">
    <property type="entry name" value="Znf_RING/FYVE/PHD"/>
</dbReference>
<dbReference type="Pfam" id="PF13765">
    <property type="entry name" value="PRY"/>
    <property type="match status" value="1"/>
</dbReference>
<dbReference type="Pfam" id="PF00622">
    <property type="entry name" value="SPRY"/>
    <property type="match status" value="1"/>
</dbReference>
<evidence type="ECO:0000256" key="3">
    <source>
        <dbReference type="ARBA" id="ARBA00022490"/>
    </source>
</evidence>
<protein>
    <submittedName>
        <fullName evidence="11">Zinc-binding protein A33</fullName>
    </submittedName>
</protein>
<dbReference type="PANTHER" id="PTHR24103">
    <property type="entry name" value="E3 UBIQUITIN-PROTEIN LIGASE TRIM"/>
    <property type="match status" value="1"/>
</dbReference>
<dbReference type="SMART" id="SM00589">
    <property type="entry name" value="PRY"/>
    <property type="match status" value="1"/>
</dbReference>
<dbReference type="InterPro" id="IPR013320">
    <property type="entry name" value="ConA-like_dom_sf"/>
</dbReference>
<dbReference type="PROSITE" id="PS00518">
    <property type="entry name" value="ZF_RING_1"/>
    <property type="match status" value="1"/>
</dbReference>